<evidence type="ECO:0000313" key="11">
    <source>
        <dbReference type="EMBL" id="MTD12917.1"/>
    </source>
</evidence>
<dbReference type="EMBL" id="WLYK01000001">
    <property type="protein sequence ID" value="MTD12917.1"/>
    <property type="molecule type" value="Genomic_DNA"/>
</dbReference>
<dbReference type="SUPFAM" id="SSF52540">
    <property type="entry name" value="P-loop containing nucleoside triphosphate hydrolases"/>
    <property type="match status" value="1"/>
</dbReference>
<accession>A0A7K1FFN5</accession>
<evidence type="ECO:0000256" key="3">
    <source>
        <dbReference type="ARBA" id="ARBA00022496"/>
    </source>
</evidence>
<dbReference type="InterPro" id="IPR013611">
    <property type="entry name" value="Transp-assoc_OB_typ2"/>
</dbReference>
<dbReference type="PROSITE" id="PS00211">
    <property type="entry name" value="ABC_TRANSPORTER_1"/>
    <property type="match status" value="1"/>
</dbReference>
<feature type="domain" description="ABC transporter" evidence="10">
    <location>
        <begin position="3"/>
        <end position="237"/>
    </location>
</feature>
<evidence type="ECO:0000313" key="12">
    <source>
        <dbReference type="Proteomes" id="UP000460221"/>
    </source>
</evidence>
<evidence type="ECO:0000256" key="4">
    <source>
        <dbReference type="ARBA" id="ARBA00022741"/>
    </source>
</evidence>
<dbReference type="Pfam" id="PF08402">
    <property type="entry name" value="TOBE_2"/>
    <property type="match status" value="1"/>
</dbReference>
<evidence type="ECO:0000256" key="1">
    <source>
        <dbReference type="ARBA" id="ARBA00022448"/>
    </source>
</evidence>
<keyword evidence="5 11" id="KW-0067">ATP-binding</keyword>
<evidence type="ECO:0000256" key="6">
    <source>
        <dbReference type="ARBA" id="ARBA00023004"/>
    </source>
</evidence>
<evidence type="ECO:0000256" key="2">
    <source>
        <dbReference type="ARBA" id="ARBA00022475"/>
    </source>
</evidence>
<sequence>MTLHIEDLVVRYGSDGTAPAAVDGVDLTVADGEVVALLGPSGCGKSTLLRAVAGLEPPAGGRIRWDDTDLARVPAHRRGFGLMFQDGVLFPHRDVGGNIGYGLERNGVRRIAIRERVDELLDLVGLPGFAGRAVGTLSGGQAQRVALARALAPRPRLLLLDEPLAALDRELRERLIGDLREVLRSTGTTALYVTHDQGEAFALADRVGLMDAGRIRQLGAPAQVWSHPADAWVAGFVGFGAVRDAGELTAATGVPLAPGDWALRPAAFEVVDGAGLAATVLRSLPGPDRSRVRVELPSLGELDALGPPGPPAPGTKVHLRFDPTHCAPLGA</sequence>
<dbReference type="GO" id="GO:0005524">
    <property type="term" value="F:ATP binding"/>
    <property type="evidence" value="ECO:0007669"/>
    <property type="project" value="UniProtKB-KW"/>
</dbReference>
<dbReference type="AlphaFoldDB" id="A0A7K1FFN5"/>
<evidence type="ECO:0000259" key="10">
    <source>
        <dbReference type="PROSITE" id="PS50893"/>
    </source>
</evidence>
<evidence type="ECO:0000256" key="5">
    <source>
        <dbReference type="ARBA" id="ARBA00022840"/>
    </source>
</evidence>
<gene>
    <name evidence="11" type="ORF">GIS00_03025</name>
</gene>
<dbReference type="Gene3D" id="3.40.50.300">
    <property type="entry name" value="P-loop containing nucleotide triphosphate hydrolases"/>
    <property type="match status" value="1"/>
</dbReference>
<dbReference type="Pfam" id="PF00005">
    <property type="entry name" value="ABC_tran"/>
    <property type="match status" value="1"/>
</dbReference>
<organism evidence="11 12">
    <name type="scientific">Nakamurella alba</name>
    <dbReference type="NCBI Taxonomy" id="2665158"/>
    <lineage>
        <taxon>Bacteria</taxon>
        <taxon>Bacillati</taxon>
        <taxon>Actinomycetota</taxon>
        <taxon>Actinomycetes</taxon>
        <taxon>Nakamurellales</taxon>
        <taxon>Nakamurellaceae</taxon>
        <taxon>Nakamurella</taxon>
    </lineage>
</organism>
<keyword evidence="8" id="KW-0472">Membrane</keyword>
<dbReference type="FunFam" id="3.40.50.300:FF:000425">
    <property type="entry name" value="Probable ABC transporter, ATP-binding subunit"/>
    <property type="match status" value="1"/>
</dbReference>
<dbReference type="GO" id="GO:0015418">
    <property type="term" value="F:ABC-type quaternary ammonium compound transporting activity"/>
    <property type="evidence" value="ECO:0007669"/>
    <property type="project" value="UniProtKB-EC"/>
</dbReference>
<dbReference type="GO" id="GO:0043190">
    <property type="term" value="C:ATP-binding cassette (ABC) transporter complex"/>
    <property type="evidence" value="ECO:0007669"/>
    <property type="project" value="InterPro"/>
</dbReference>
<keyword evidence="7" id="KW-0406">Ion transport</keyword>
<dbReference type="EC" id="7.6.2.9" evidence="9"/>
<dbReference type="InterPro" id="IPR050093">
    <property type="entry name" value="ABC_SmlMolc_Importer"/>
</dbReference>
<dbReference type="PANTHER" id="PTHR42781">
    <property type="entry name" value="SPERMIDINE/PUTRESCINE IMPORT ATP-BINDING PROTEIN POTA"/>
    <property type="match status" value="1"/>
</dbReference>
<dbReference type="InterPro" id="IPR003439">
    <property type="entry name" value="ABC_transporter-like_ATP-bd"/>
</dbReference>
<dbReference type="RefSeq" id="WP_154766894.1">
    <property type="nucleotide sequence ID" value="NZ_WLYK01000001.1"/>
</dbReference>
<evidence type="ECO:0000256" key="9">
    <source>
        <dbReference type="ARBA" id="ARBA00066388"/>
    </source>
</evidence>
<dbReference type="InterPro" id="IPR017871">
    <property type="entry name" value="ABC_transporter-like_CS"/>
</dbReference>
<dbReference type="PANTHER" id="PTHR42781:SF4">
    <property type="entry name" value="SPERMIDINE_PUTRESCINE IMPORT ATP-BINDING PROTEIN POTA"/>
    <property type="match status" value="1"/>
</dbReference>
<name>A0A7K1FFN5_9ACTN</name>
<dbReference type="InterPro" id="IPR015853">
    <property type="entry name" value="ABC_transpr_FbpC"/>
</dbReference>
<keyword evidence="2" id="KW-1003">Cell membrane</keyword>
<evidence type="ECO:0000256" key="7">
    <source>
        <dbReference type="ARBA" id="ARBA00023065"/>
    </source>
</evidence>
<evidence type="ECO:0000256" key="8">
    <source>
        <dbReference type="ARBA" id="ARBA00023136"/>
    </source>
</evidence>
<protein>
    <recommendedName>
        <fullName evidence="9">ABC-type quaternary amine transporter</fullName>
        <ecNumber evidence="9">7.6.2.9</ecNumber>
    </recommendedName>
</protein>
<dbReference type="SMART" id="SM00382">
    <property type="entry name" value="AAA"/>
    <property type="match status" value="1"/>
</dbReference>
<dbReference type="InterPro" id="IPR027417">
    <property type="entry name" value="P-loop_NTPase"/>
</dbReference>
<keyword evidence="3" id="KW-0410">Iron transport</keyword>
<keyword evidence="12" id="KW-1185">Reference proteome</keyword>
<comment type="caution">
    <text evidence="11">The sequence shown here is derived from an EMBL/GenBank/DDBJ whole genome shotgun (WGS) entry which is preliminary data.</text>
</comment>
<dbReference type="Proteomes" id="UP000460221">
    <property type="component" value="Unassembled WGS sequence"/>
</dbReference>
<keyword evidence="1" id="KW-0813">Transport</keyword>
<dbReference type="CDD" id="cd03259">
    <property type="entry name" value="ABC_Carb_Solutes_like"/>
    <property type="match status" value="1"/>
</dbReference>
<reference evidence="11 12" key="1">
    <citation type="submission" date="2019-11" db="EMBL/GenBank/DDBJ databases">
        <authorList>
            <person name="Jiang L.-Q."/>
        </authorList>
    </citation>
    <scope>NUCLEOTIDE SEQUENCE [LARGE SCALE GENOMIC DNA]</scope>
    <source>
        <strain evidence="11 12">YIM 132087</strain>
    </source>
</reference>
<dbReference type="GO" id="GO:0016887">
    <property type="term" value="F:ATP hydrolysis activity"/>
    <property type="evidence" value="ECO:0007669"/>
    <property type="project" value="InterPro"/>
</dbReference>
<proteinExistence type="predicted"/>
<keyword evidence="6" id="KW-0408">Iron</keyword>
<dbReference type="PROSITE" id="PS50893">
    <property type="entry name" value="ABC_TRANSPORTER_2"/>
    <property type="match status" value="1"/>
</dbReference>
<dbReference type="InterPro" id="IPR003593">
    <property type="entry name" value="AAA+_ATPase"/>
</dbReference>
<dbReference type="GO" id="GO:0015408">
    <property type="term" value="F:ABC-type ferric iron transporter activity"/>
    <property type="evidence" value="ECO:0007669"/>
    <property type="project" value="InterPro"/>
</dbReference>
<keyword evidence="4" id="KW-0547">Nucleotide-binding</keyword>